<accession>A0AAV7VVQ8</accession>
<keyword evidence="3" id="KW-1185">Reference proteome</keyword>
<evidence type="ECO:0000313" key="3">
    <source>
        <dbReference type="Proteomes" id="UP001066276"/>
    </source>
</evidence>
<feature type="compositionally biased region" description="Polar residues" evidence="1">
    <location>
        <begin position="56"/>
        <end position="69"/>
    </location>
</feature>
<sequence>MEGSESGQWGVQEEGATRIGQIQCSLNMFQVLEGADGGELDVPGPPGQGAVVHCTNGAQNGGSQESGTDNLLGPKRGNQQLGLDLGHQLVDQRCEVPLRIPPRGMEGHERVLAENPLEQSITGMMIALSLEVKGGFETSNANQKEIRGLCETPGEKIDELAGRTTALEEEVGDLRTAVEKNKAEIQSLRTGEESVLSKLESLENNQRRNNLRFVKVPEGMEEGEPERVYSSPD</sequence>
<organism evidence="2 3">
    <name type="scientific">Pleurodeles waltl</name>
    <name type="common">Iberian ribbed newt</name>
    <dbReference type="NCBI Taxonomy" id="8319"/>
    <lineage>
        <taxon>Eukaryota</taxon>
        <taxon>Metazoa</taxon>
        <taxon>Chordata</taxon>
        <taxon>Craniata</taxon>
        <taxon>Vertebrata</taxon>
        <taxon>Euteleostomi</taxon>
        <taxon>Amphibia</taxon>
        <taxon>Batrachia</taxon>
        <taxon>Caudata</taxon>
        <taxon>Salamandroidea</taxon>
        <taxon>Salamandridae</taxon>
        <taxon>Pleurodelinae</taxon>
        <taxon>Pleurodeles</taxon>
    </lineage>
</organism>
<reference evidence="2" key="1">
    <citation type="journal article" date="2022" name="bioRxiv">
        <title>Sequencing and chromosome-scale assembly of the giantPleurodeles waltlgenome.</title>
        <authorList>
            <person name="Brown T."/>
            <person name="Elewa A."/>
            <person name="Iarovenko S."/>
            <person name="Subramanian E."/>
            <person name="Araus A.J."/>
            <person name="Petzold A."/>
            <person name="Susuki M."/>
            <person name="Suzuki K.-i.T."/>
            <person name="Hayashi T."/>
            <person name="Toyoda A."/>
            <person name="Oliveira C."/>
            <person name="Osipova E."/>
            <person name="Leigh N.D."/>
            <person name="Simon A."/>
            <person name="Yun M.H."/>
        </authorList>
    </citation>
    <scope>NUCLEOTIDE SEQUENCE</scope>
    <source>
        <strain evidence="2">20211129_DDA</strain>
        <tissue evidence="2">Liver</tissue>
    </source>
</reference>
<feature type="region of interest" description="Disordered" evidence="1">
    <location>
        <begin position="56"/>
        <end position="78"/>
    </location>
</feature>
<proteinExistence type="predicted"/>
<gene>
    <name evidence="2" type="ORF">NDU88_001201</name>
</gene>
<evidence type="ECO:0000313" key="2">
    <source>
        <dbReference type="EMBL" id="KAJ1205775.1"/>
    </source>
</evidence>
<dbReference type="Gene3D" id="1.20.5.170">
    <property type="match status" value="1"/>
</dbReference>
<dbReference type="AlphaFoldDB" id="A0AAV7VVQ8"/>
<comment type="caution">
    <text evidence="2">The sequence shown here is derived from an EMBL/GenBank/DDBJ whole genome shotgun (WGS) entry which is preliminary data.</text>
</comment>
<name>A0AAV7VVQ8_PLEWA</name>
<dbReference type="EMBL" id="JANPWB010000002">
    <property type="protein sequence ID" value="KAJ1205775.1"/>
    <property type="molecule type" value="Genomic_DNA"/>
</dbReference>
<evidence type="ECO:0000256" key="1">
    <source>
        <dbReference type="SAM" id="MobiDB-lite"/>
    </source>
</evidence>
<protein>
    <submittedName>
        <fullName evidence="2">Uncharacterized protein</fullName>
    </submittedName>
</protein>
<feature type="region of interest" description="Disordered" evidence="1">
    <location>
        <begin position="214"/>
        <end position="233"/>
    </location>
</feature>
<dbReference type="Proteomes" id="UP001066276">
    <property type="component" value="Chromosome 1_2"/>
</dbReference>